<dbReference type="EC" id="3.3.1.1" evidence="3"/>
<dbReference type="GO" id="GO:0016787">
    <property type="term" value="F:hydrolase activity"/>
    <property type="evidence" value="ECO:0007669"/>
    <property type="project" value="UniProtKB-KW"/>
</dbReference>
<accession>A0A6J4I9Z5</accession>
<dbReference type="PROSITE" id="PS51462">
    <property type="entry name" value="NUDIX"/>
    <property type="match status" value="1"/>
</dbReference>
<feature type="domain" description="Nudix hydrolase" evidence="2">
    <location>
        <begin position="45"/>
        <end position="180"/>
    </location>
</feature>
<dbReference type="Pfam" id="PF00293">
    <property type="entry name" value="NUDIX"/>
    <property type="match status" value="1"/>
</dbReference>
<dbReference type="CDD" id="cd03674">
    <property type="entry name" value="NUDIX_Hydrolase"/>
    <property type="match status" value="1"/>
</dbReference>
<evidence type="ECO:0000256" key="1">
    <source>
        <dbReference type="ARBA" id="ARBA00022801"/>
    </source>
</evidence>
<sequence length="186" mass="21433">MDRTELRAQLLALDLTDRADEQPIRAKMIELLDQSADCFSRTAFPAHFTGSALIVNAEGSRALLHHHRKLDRWLQFGGHCDGDENILRVAQREALEESGIAGLIVASARPFDLDIHEIPEHKAEPQHWHYDLRYVLIAPDDAVHTTSAESKELRWFTADEMEQLSLDAGLHRMIAKWRRLQTRRRR</sequence>
<dbReference type="Gene3D" id="3.90.79.10">
    <property type="entry name" value="Nucleoside Triphosphate Pyrophosphohydrolase"/>
    <property type="match status" value="1"/>
</dbReference>
<keyword evidence="1 3" id="KW-0378">Hydrolase</keyword>
<dbReference type="PROSITE" id="PS00893">
    <property type="entry name" value="NUDIX_BOX"/>
    <property type="match status" value="1"/>
</dbReference>
<dbReference type="PANTHER" id="PTHR43736:SF1">
    <property type="entry name" value="DIHYDRONEOPTERIN TRIPHOSPHATE DIPHOSPHATASE"/>
    <property type="match status" value="1"/>
</dbReference>
<protein>
    <submittedName>
        <fullName evidence="3">Adenosylhomocysteinase</fullName>
        <ecNumber evidence="3">3.3.1.1</ecNumber>
    </submittedName>
</protein>
<name>A0A6J4I9Z5_9BACT</name>
<dbReference type="SUPFAM" id="SSF55811">
    <property type="entry name" value="Nudix"/>
    <property type="match status" value="1"/>
</dbReference>
<dbReference type="InterPro" id="IPR000086">
    <property type="entry name" value="NUDIX_hydrolase_dom"/>
</dbReference>
<dbReference type="PANTHER" id="PTHR43736">
    <property type="entry name" value="ADP-RIBOSE PYROPHOSPHATASE"/>
    <property type="match status" value="1"/>
</dbReference>
<dbReference type="AlphaFoldDB" id="A0A6J4I9Z5"/>
<proteinExistence type="predicted"/>
<evidence type="ECO:0000313" key="3">
    <source>
        <dbReference type="EMBL" id="CAA9245227.1"/>
    </source>
</evidence>
<gene>
    <name evidence="3" type="ORF">AVDCRST_MAG42-1930</name>
</gene>
<dbReference type="InterPro" id="IPR015797">
    <property type="entry name" value="NUDIX_hydrolase-like_dom_sf"/>
</dbReference>
<dbReference type="EMBL" id="CADCTA010000071">
    <property type="protein sequence ID" value="CAA9245227.1"/>
    <property type="molecule type" value="Genomic_DNA"/>
</dbReference>
<reference evidence="3" key="1">
    <citation type="submission" date="2020-02" db="EMBL/GenBank/DDBJ databases">
        <authorList>
            <person name="Meier V. D."/>
        </authorList>
    </citation>
    <scope>NUCLEOTIDE SEQUENCE</scope>
    <source>
        <strain evidence="3">AVDCRST_MAG42</strain>
    </source>
</reference>
<dbReference type="InterPro" id="IPR020084">
    <property type="entry name" value="NUDIX_hydrolase_CS"/>
</dbReference>
<evidence type="ECO:0000259" key="2">
    <source>
        <dbReference type="PROSITE" id="PS51462"/>
    </source>
</evidence>
<organism evidence="3">
    <name type="scientific">uncultured Chthoniobacterales bacterium</name>
    <dbReference type="NCBI Taxonomy" id="1836801"/>
    <lineage>
        <taxon>Bacteria</taxon>
        <taxon>Pseudomonadati</taxon>
        <taxon>Verrucomicrobiota</taxon>
        <taxon>Spartobacteria</taxon>
        <taxon>Chthoniobacterales</taxon>
        <taxon>environmental samples</taxon>
    </lineage>
</organism>